<evidence type="ECO:0000256" key="1">
    <source>
        <dbReference type="ARBA" id="ARBA00022729"/>
    </source>
</evidence>
<dbReference type="AlphaFoldDB" id="A0A9X7G5I1"/>
<keyword evidence="2" id="KW-0378">Hydrolase</keyword>
<dbReference type="CDD" id="cd21177">
    <property type="entry name" value="LPMO_AA10"/>
    <property type="match status" value="1"/>
</dbReference>
<dbReference type="SMART" id="SM00495">
    <property type="entry name" value="ChtBD3"/>
    <property type="match status" value="3"/>
</dbReference>
<dbReference type="Gene3D" id="2.60.40.10">
    <property type="entry name" value="Immunoglobulins"/>
    <property type="match status" value="2"/>
</dbReference>
<dbReference type="Pfam" id="PF00041">
    <property type="entry name" value="fn3"/>
    <property type="match status" value="2"/>
</dbReference>
<dbReference type="RefSeq" id="WP_098660199.1">
    <property type="nucleotide sequence ID" value="NZ_NVDQ01000041.1"/>
</dbReference>
<dbReference type="SUPFAM" id="SSF81296">
    <property type="entry name" value="E set domains"/>
    <property type="match status" value="1"/>
</dbReference>
<evidence type="ECO:0000313" key="9">
    <source>
        <dbReference type="Proteomes" id="UP000226257"/>
    </source>
</evidence>
<dbReference type="CDD" id="cd12215">
    <property type="entry name" value="ChiC_BD"/>
    <property type="match status" value="3"/>
</dbReference>
<dbReference type="InterPro" id="IPR051024">
    <property type="entry name" value="GlcNAc_Chitin_IntDeg"/>
</dbReference>
<evidence type="ECO:0000259" key="7">
    <source>
        <dbReference type="PROSITE" id="PS50853"/>
    </source>
</evidence>
<dbReference type="SUPFAM" id="SSF51055">
    <property type="entry name" value="Carbohydrate binding domain"/>
    <property type="match status" value="3"/>
</dbReference>
<accession>A0A9X7G5I1</accession>
<dbReference type="InterPro" id="IPR003961">
    <property type="entry name" value="FN3_dom"/>
</dbReference>
<dbReference type="Gene3D" id="2.70.50.50">
    <property type="entry name" value="chitin-binding protein cbp21"/>
    <property type="match status" value="1"/>
</dbReference>
<feature type="domain" description="Fibronectin type-III" evidence="7">
    <location>
        <begin position="237"/>
        <end position="325"/>
    </location>
</feature>
<keyword evidence="5" id="KW-0624">Polysaccharide degradation</keyword>
<dbReference type="GO" id="GO:0030246">
    <property type="term" value="F:carbohydrate binding"/>
    <property type="evidence" value="ECO:0007669"/>
    <property type="project" value="InterPro"/>
</dbReference>
<dbReference type="GO" id="GO:0004553">
    <property type="term" value="F:hydrolase activity, hydrolyzing O-glycosyl compounds"/>
    <property type="evidence" value="ECO:0007669"/>
    <property type="project" value="InterPro"/>
</dbReference>
<keyword evidence="3" id="KW-0119">Carbohydrate metabolism</keyword>
<dbReference type="PANTHER" id="PTHR34823">
    <property type="entry name" value="GLCNAC-BINDING PROTEIN A"/>
    <property type="match status" value="1"/>
</dbReference>
<dbReference type="SUPFAM" id="SSF49265">
    <property type="entry name" value="Fibronectin type III"/>
    <property type="match status" value="1"/>
</dbReference>
<comment type="caution">
    <text evidence="8">The sequence shown here is derived from an EMBL/GenBank/DDBJ whole genome shotgun (WGS) entry which is preliminary data.</text>
</comment>
<gene>
    <name evidence="8" type="ORF">COK98_27355</name>
</gene>
<evidence type="ECO:0000256" key="5">
    <source>
        <dbReference type="ARBA" id="ARBA00023326"/>
    </source>
</evidence>
<dbReference type="InterPro" id="IPR014756">
    <property type="entry name" value="Ig_E-set"/>
</dbReference>
<dbReference type="PROSITE" id="PS50853">
    <property type="entry name" value="FN3"/>
    <property type="match status" value="2"/>
</dbReference>
<protein>
    <recommendedName>
        <fullName evidence="7">Fibronectin type-III domain-containing protein</fullName>
    </recommendedName>
</protein>
<dbReference type="GO" id="GO:0005576">
    <property type="term" value="C:extracellular region"/>
    <property type="evidence" value="ECO:0007669"/>
    <property type="project" value="InterPro"/>
</dbReference>
<evidence type="ECO:0000313" key="8">
    <source>
        <dbReference type="EMBL" id="PFV02327.1"/>
    </source>
</evidence>
<dbReference type="SMART" id="SM00060">
    <property type="entry name" value="FN3"/>
    <property type="match status" value="2"/>
</dbReference>
<dbReference type="Pfam" id="PF02839">
    <property type="entry name" value="CBM_5_12"/>
    <property type="match status" value="3"/>
</dbReference>
<feature type="region of interest" description="Disordered" evidence="6">
    <location>
        <begin position="1"/>
        <end position="21"/>
    </location>
</feature>
<feature type="compositionally biased region" description="Basic and acidic residues" evidence="6">
    <location>
        <begin position="1"/>
        <end position="17"/>
    </location>
</feature>
<feature type="domain" description="Fibronectin type-III" evidence="7">
    <location>
        <begin position="335"/>
        <end position="421"/>
    </location>
</feature>
<dbReference type="Gene3D" id="2.10.10.20">
    <property type="entry name" value="Carbohydrate-binding module superfamily 5/12"/>
    <property type="match status" value="3"/>
</dbReference>
<proteinExistence type="predicted"/>
<dbReference type="InterPro" id="IPR036573">
    <property type="entry name" value="CBM_sf_5/12"/>
</dbReference>
<dbReference type="InterPro" id="IPR013783">
    <property type="entry name" value="Ig-like_fold"/>
</dbReference>
<dbReference type="InterPro" id="IPR036116">
    <property type="entry name" value="FN3_sf"/>
</dbReference>
<evidence type="ECO:0000256" key="6">
    <source>
        <dbReference type="SAM" id="MobiDB-lite"/>
    </source>
</evidence>
<dbReference type="InterPro" id="IPR003610">
    <property type="entry name" value="CBM5/12"/>
</dbReference>
<dbReference type="InterPro" id="IPR004302">
    <property type="entry name" value="Cellulose/chitin-bd_N"/>
</dbReference>
<keyword evidence="1" id="KW-0732">Signal</keyword>
<evidence type="ECO:0000256" key="3">
    <source>
        <dbReference type="ARBA" id="ARBA00023277"/>
    </source>
</evidence>
<evidence type="ECO:0000256" key="4">
    <source>
        <dbReference type="ARBA" id="ARBA00023295"/>
    </source>
</evidence>
<dbReference type="GO" id="GO:0000272">
    <property type="term" value="P:polysaccharide catabolic process"/>
    <property type="evidence" value="ECO:0007669"/>
    <property type="project" value="UniProtKB-KW"/>
</dbReference>
<keyword evidence="4" id="KW-0326">Glycosidase</keyword>
<evidence type="ECO:0000256" key="2">
    <source>
        <dbReference type="ARBA" id="ARBA00022801"/>
    </source>
</evidence>
<reference evidence="8 9" key="1">
    <citation type="submission" date="2017-09" db="EMBL/GenBank/DDBJ databases">
        <title>Large-scale bioinformatics analysis of Bacillus genomes uncovers conserved roles of natural products in bacterial physiology.</title>
        <authorList>
            <consortium name="Agbiome Team Llc"/>
            <person name="Bleich R.M."/>
            <person name="Grubbs K.J."/>
            <person name="Santa Maria K.C."/>
            <person name="Allen S.E."/>
            <person name="Farag S."/>
            <person name="Shank E.A."/>
            <person name="Bowers A."/>
        </authorList>
    </citation>
    <scope>NUCLEOTIDE SEQUENCE [LARGE SCALE GENOMIC DNA]</scope>
    <source>
        <strain evidence="8 9">AFS060282</strain>
    </source>
</reference>
<dbReference type="Pfam" id="PF03067">
    <property type="entry name" value="LPMO_10"/>
    <property type="match status" value="1"/>
</dbReference>
<dbReference type="EMBL" id="NVDQ01000041">
    <property type="protein sequence ID" value="PFV02327.1"/>
    <property type="molecule type" value="Genomic_DNA"/>
</dbReference>
<name>A0A9X7G5I1_BACCE</name>
<dbReference type="CDD" id="cd00063">
    <property type="entry name" value="FN3"/>
    <property type="match status" value="2"/>
</dbReference>
<organism evidence="8 9">
    <name type="scientific">Bacillus cereus</name>
    <dbReference type="NCBI Taxonomy" id="1396"/>
    <lineage>
        <taxon>Bacteria</taxon>
        <taxon>Bacillati</taxon>
        <taxon>Bacillota</taxon>
        <taxon>Bacilli</taxon>
        <taxon>Bacillales</taxon>
        <taxon>Bacillaceae</taxon>
        <taxon>Bacillus</taxon>
        <taxon>Bacillus cereus group</taxon>
    </lineage>
</organism>
<dbReference type="FunFam" id="2.60.40.10:FF:001114">
    <property type="entry name" value="Chitinase A1"/>
    <property type="match status" value="2"/>
</dbReference>
<dbReference type="PANTHER" id="PTHR34823:SF1">
    <property type="entry name" value="CHITIN-BINDING TYPE-4 DOMAIN-CONTAINING PROTEIN"/>
    <property type="match status" value="1"/>
</dbReference>
<dbReference type="Proteomes" id="UP000226257">
    <property type="component" value="Unassembled WGS sequence"/>
</dbReference>
<sequence length="563" mass="62549">MKKRRLQDSIKPAEKNSNKTKKKWLKLAPLVMCGMVGTMAIGETSASAHGYIYGSRAHIGHTKENNSLNWQQAENKYGEAVSTPQGVEGPKGFPLNGPVDGQLASGGNSGYSLLNIQTPLHWVKKDMKTGKNTLVWEYTAAHKTTKWHYYITKQGWDPSQPLNRDSLELIQTIDWDGTTAIPGKQSGTGLPHTINIPNDRSGYHVIYAVWDVDDTVNAFYQVLDVNIINDGEEDTEAPTIPTNLKATAGITKVNLKWTASTDNVGVSHYNIYRNGEKLPETTSELNFEDVNLQANTEYTYQVTAVDMAGNESEKSAPIKVKTKELPEIDTEAPTAPSGLHSMGETATTVDLMWTASTDNVGVDHYEVYRDGKRVHDNVSETRFTDSDLQPNTEYTYTVKAVDAAGNVSEASNVLNVKTKNGSIEEGTTTWVSEKVYNTGDRVLVDGIEYEAKWWTQGDIPEKSDAWKLISDVVVEWSMGKAYNGGDKVNYQGLIYEAKWWTQGDVPGKSDVWKPIRDVVVEWGMDKAYNGGDKVNYQGLIYEAKWWTQGDVPGKSDVWKKHSA</sequence>